<dbReference type="EMBL" id="JAPTSV010000003">
    <property type="protein sequence ID" value="KAJ1529915.1"/>
    <property type="molecule type" value="Genomic_DNA"/>
</dbReference>
<evidence type="ECO:0000256" key="1">
    <source>
        <dbReference type="SAM" id="MobiDB-lite"/>
    </source>
</evidence>
<organism evidence="2 3">
    <name type="scientific">Megalurothrips usitatus</name>
    <name type="common">bean blossom thrips</name>
    <dbReference type="NCBI Taxonomy" id="439358"/>
    <lineage>
        <taxon>Eukaryota</taxon>
        <taxon>Metazoa</taxon>
        <taxon>Ecdysozoa</taxon>
        <taxon>Arthropoda</taxon>
        <taxon>Hexapoda</taxon>
        <taxon>Insecta</taxon>
        <taxon>Pterygota</taxon>
        <taxon>Neoptera</taxon>
        <taxon>Paraneoptera</taxon>
        <taxon>Thysanoptera</taxon>
        <taxon>Terebrantia</taxon>
        <taxon>Thripoidea</taxon>
        <taxon>Thripidae</taxon>
        <taxon>Megalurothrips</taxon>
    </lineage>
</organism>
<feature type="region of interest" description="Disordered" evidence="1">
    <location>
        <begin position="14"/>
        <end position="37"/>
    </location>
</feature>
<gene>
    <name evidence="2" type="ORF">ONE63_006644</name>
</gene>
<dbReference type="Gene3D" id="3.15.10.30">
    <property type="entry name" value="Haemolymph juvenile hormone binding protein"/>
    <property type="match status" value="1"/>
</dbReference>
<keyword evidence="3" id="KW-1185">Reference proteome</keyword>
<dbReference type="InterPro" id="IPR010562">
    <property type="entry name" value="Haemolymph_juvenile_hormone-bd"/>
</dbReference>
<accession>A0AAV7XXH2</accession>
<evidence type="ECO:0000313" key="2">
    <source>
        <dbReference type="EMBL" id="KAJ1529915.1"/>
    </source>
</evidence>
<name>A0AAV7XXH2_9NEOP</name>
<protein>
    <submittedName>
        <fullName evidence="2">Uncharacterized protein</fullName>
    </submittedName>
</protein>
<dbReference type="PANTHER" id="PTHR11008:SF9">
    <property type="entry name" value="PROTEIN TAKEOUT-LIKE PROTEIN"/>
    <property type="match status" value="1"/>
</dbReference>
<dbReference type="InterPro" id="IPR038606">
    <property type="entry name" value="To_sf"/>
</dbReference>
<feature type="compositionally biased region" description="Polar residues" evidence="1">
    <location>
        <begin position="14"/>
        <end position="31"/>
    </location>
</feature>
<dbReference type="Pfam" id="PF06585">
    <property type="entry name" value="JHBP"/>
    <property type="match status" value="1"/>
</dbReference>
<dbReference type="Proteomes" id="UP001075354">
    <property type="component" value="Chromosome 3"/>
</dbReference>
<evidence type="ECO:0000313" key="3">
    <source>
        <dbReference type="Proteomes" id="UP001075354"/>
    </source>
</evidence>
<dbReference type="AlphaFoldDB" id="A0AAV7XXH2"/>
<comment type="caution">
    <text evidence="2">The sequence shown here is derived from an EMBL/GenBank/DDBJ whole genome shotgun (WGS) entry which is preliminary data.</text>
</comment>
<reference evidence="2" key="1">
    <citation type="submission" date="2022-12" db="EMBL/GenBank/DDBJ databases">
        <title>Chromosome-level genome assembly of the bean flower thrips Megalurothrips usitatus.</title>
        <authorList>
            <person name="Ma L."/>
            <person name="Liu Q."/>
            <person name="Li H."/>
            <person name="Cai W."/>
        </authorList>
    </citation>
    <scope>NUCLEOTIDE SEQUENCE</scope>
    <source>
        <strain evidence="2">Cailab_2022a</strain>
    </source>
</reference>
<dbReference type="PANTHER" id="PTHR11008">
    <property type="entry name" value="PROTEIN TAKEOUT-LIKE PROTEIN"/>
    <property type="match status" value="1"/>
</dbReference>
<dbReference type="SMART" id="SM00700">
    <property type="entry name" value="JHBP"/>
    <property type="match status" value="1"/>
</dbReference>
<sequence>MSFPIGEIKGSGALVTSATPTRPGAVSTSPRASRENEVAAMRTVAAVLTMAALTAAGPAAQPSVTEHEALDAFLSSVSLRHRLADVATVLGVDLNPGALLPPWARAGSPGLEAIQTSVGDDGINALVETLRRLVEAAAEPLKIEFLNLNSTNPLVQSTGYIREATIKKLSTFRLESYNFDLASLKFAVKVSFPKVDAHGYYNIDAVASGQLNVFGDGHFDVQLTQPTVEIEVQMGYGNKHFSAENLKINVKLSKLQVIMSNFLGGGEVGELVCGIVSDVGPAFLEEYHHDISVMLSTEIKDTVNALLDKMDIDTIIDWLSQGTDN</sequence>
<proteinExistence type="predicted"/>